<dbReference type="RefSeq" id="WP_277864525.1">
    <property type="nucleotide sequence ID" value="NZ_JARRAG010000003.1"/>
</dbReference>
<feature type="compositionally biased region" description="Basic and acidic residues" evidence="1">
    <location>
        <begin position="160"/>
        <end position="175"/>
    </location>
</feature>
<keyword evidence="4" id="KW-1185">Reference proteome</keyword>
<sequence length="175" mass="18277">MHQGGGFLYAAAGVSTTFAGSAALSWLQTPAGASGIATAGAVGASAWAWWLARRDAKRRSDLEYEAERLRVERAAEVERLRVAREAKIADEVASVVAETLVREMSTAVAQAVHDLSTGGLLENLTNAKALAAGLSAAIPELAGLAKAAVDSNRPAPTPRPLEKCRGRTTEAEQPE</sequence>
<keyword evidence="2" id="KW-0472">Membrane</keyword>
<dbReference type="EMBL" id="JARRAG010000003">
    <property type="protein sequence ID" value="MDG3008198.1"/>
    <property type="molecule type" value="Genomic_DNA"/>
</dbReference>
<feature type="region of interest" description="Disordered" evidence="1">
    <location>
        <begin position="148"/>
        <end position="175"/>
    </location>
</feature>
<name>A0ABT6FKT7_9BACT</name>
<proteinExistence type="predicted"/>
<protein>
    <submittedName>
        <fullName evidence="3">Uncharacterized protein</fullName>
    </submittedName>
</protein>
<feature type="transmembrane region" description="Helical" evidence="2">
    <location>
        <begin position="7"/>
        <end position="27"/>
    </location>
</feature>
<keyword evidence="2" id="KW-1133">Transmembrane helix</keyword>
<evidence type="ECO:0000256" key="1">
    <source>
        <dbReference type="SAM" id="MobiDB-lite"/>
    </source>
</evidence>
<gene>
    <name evidence="3" type="ORF">PZE19_30900</name>
</gene>
<accession>A0ABT6FKT7</accession>
<feature type="transmembrane region" description="Helical" evidence="2">
    <location>
        <begin position="33"/>
        <end position="52"/>
    </location>
</feature>
<dbReference type="Proteomes" id="UP001216907">
    <property type="component" value="Unassembled WGS sequence"/>
</dbReference>
<reference evidence="3 4" key="1">
    <citation type="submission" date="2023-03" db="EMBL/GenBank/DDBJ databases">
        <title>Paludisphaera mucosa sp. nov. a novel planctomycete from northern fen.</title>
        <authorList>
            <person name="Ivanova A."/>
        </authorList>
    </citation>
    <scope>NUCLEOTIDE SEQUENCE [LARGE SCALE GENOMIC DNA]</scope>
    <source>
        <strain evidence="3 4">Pla2</strain>
    </source>
</reference>
<evidence type="ECO:0000313" key="3">
    <source>
        <dbReference type="EMBL" id="MDG3008198.1"/>
    </source>
</evidence>
<organism evidence="3 4">
    <name type="scientific">Paludisphaera mucosa</name>
    <dbReference type="NCBI Taxonomy" id="3030827"/>
    <lineage>
        <taxon>Bacteria</taxon>
        <taxon>Pseudomonadati</taxon>
        <taxon>Planctomycetota</taxon>
        <taxon>Planctomycetia</taxon>
        <taxon>Isosphaerales</taxon>
        <taxon>Isosphaeraceae</taxon>
        <taxon>Paludisphaera</taxon>
    </lineage>
</organism>
<comment type="caution">
    <text evidence="3">The sequence shown here is derived from an EMBL/GenBank/DDBJ whole genome shotgun (WGS) entry which is preliminary data.</text>
</comment>
<evidence type="ECO:0000256" key="2">
    <source>
        <dbReference type="SAM" id="Phobius"/>
    </source>
</evidence>
<keyword evidence="2" id="KW-0812">Transmembrane</keyword>
<evidence type="ECO:0000313" key="4">
    <source>
        <dbReference type="Proteomes" id="UP001216907"/>
    </source>
</evidence>